<dbReference type="InterPro" id="IPR000917">
    <property type="entry name" value="Sulfatase_N"/>
</dbReference>
<dbReference type="Gene3D" id="3.40.720.10">
    <property type="entry name" value="Alkaline Phosphatase, subunit A"/>
    <property type="match status" value="1"/>
</dbReference>
<dbReference type="InterPro" id="IPR024588">
    <property type="entry name" value="YejM_N"/>
</dbReference>
<dbReference type="Pfam" id="PF11893">
    <property type="entry name" value="DUF3413"/>
    <property type="match status" value="1"/>
</dbReference>
<dbReference type="PANTHER" id="PTHR43751">
    <property type="entry name" value="SULFATASE"/>
    <property type="match status" value="1"/>
</dbReference>
<feature type="transmembrane region" description="Helical" evidence="1">
    <location>
        <begin position="86"/>
        <end position="103"/>
    </location>
</feature>
<dbReference type="RefSeq" id="WP_354695834.1">
    <property type="nucleotide sequence ID" value="NZ_JAZHOG010000008.1"/>
</dbReference>
<reference evidence="4 5" key="1">
    <citation type="submission" date="2024-02" db="EMBL/GenBank/DDBJ databases">
        <title>A novel Wenzhouxiangellaceae bacterium, isolated from coastal sediments.</title>
        <authorList>
            <person name="Du Z.-J."/>
            <person name="Ye Y.-Q."/>
            <person name="Zhang X.-Y."/>
        </authorList>
    </citation>
    <scope>NUCLEOTIDE SEQUENCE [LARGE SCALE GENOMIC DNA]</scope>
    <source>
        <strain evidence="4 5">CH-27</strain>
    </source>
</reference>
<dbReference type="EMBL" id="JAZHOG010000008">
    <property type="protein sequence ID" value="MEJ8568512.1"/>
    <property type="molecule type" value="Genomic_DNA"/>
</dbReference>
<dbReference type="InterPro" id="IPR012159">
    <property type="entry name" value="YejM-like"/>
</dbReference>
<feature type="domain" description="Sulfatase N-terminal" evidence="2">
    <location>
        <begin position="252"/>
        <end position="522"/>
    </location>
</feature>
<evidence type="ECO:0000259" key="2">
    <source>
        <dbReference type="Pfam" id="PF00884"/>
    </source>
</evidence>
<feature type="transmembrane region" description="Helical" evidence="1">
    <location>
        <begin position="45"/>
        <end position="74"/>
    </location>
</feature>
<name>A0AAW9R7M2_9GAMM</name>
<proteinExistence type="predicted"/>
<keyword evidence="1" id="KW-1133">Transmembrane helix</keyword>
<keyword evidence="5" id="KW-1185">Reference proteome</keyword>
<keyword evidence="1" id="KW-0812">Transmembrane</keyword>
<feature type="transmembrane region" description="Helical" evidence="1">
    <location>
        <begin position="12"/>
        <end position="33"/>
    </location>
</feature>
<dbReference type="InterPro" id="IPR052701">
    <property type="entry name" value="GAG_Ulvan_Degrading_Sulfatases"/>
</dbReference>
<dbReference type="InterPro" id="IPR017850">
    <property type="entry name" value="Alkaline_phosphatase_core_sf"/>
</dbReference>
<protein>
    <submittedName>
        <fullName evidence="4">DUF3413 domain-containing protein</fullName>
    </submittedName>
</protein>
<keyword evidence="1" id="KW-0472">Membrane</keyword>
<dbReference type="Pfam" id="PF00884">
    <property type="entry name" value="Sulfatase"/>
    <property type="match status" value="1"/>
</dbReference>
<evidence type="ECO:0000313" key="4">
    <source>
        <dbReference type="EMBL" id="MEJ8568512.1"/>
    </source>
</evidence>
<sequence>MADRSGRASLFRWMAWFAMANSVVLALIGLRYFSGFSGGGTPLSWIYVVLIYPAHHILLAVIPLFVVLAPIVILFPRRRLITGGGVLIYAVMIAVIMLDSLLWAESRFHLNALTAQILGWQSWAFAAVMAVVGAVFEILLAGWVWQRLENRGRLGGRWLAVASVVAILASQLIHAWADAAYYVPVTSVGQQLPVYEGFTAKRQLTRLGLVDPAVSREREAARRLSRQLDDGAGVVLDYPLSPLQCASGPPMNILLVLADALRSDVISATNAPFMTRVGREWAQRFTRHFSGGNSSRMGVFSLFYGLPPGYWSSFEALQRSPVLIDEIQQRGYQLGLFSSSTMYRPVSLDRTAFANVANLRLGTEPADAPAYERDRIVLSEWQDWLDQRDRDRPFFGFLFFDATNTQDYPPEYGSRPGFAPEGEGELDRRFADYRRSVRFVDDLIRDTVRDLEARGLAEETLIIITSDHGEEFDESGAGLRDHGSGYTRYQLQVPMLMLWPGRSAARFDHRTSHYDVVPTLMQDVLGCRNPASDYASGRNLFSGQDWSWLLTGSYYNFAVLEPDQITVTYPNGRFEVRGWDYRIRTDPQVRGDVLEAVANENARFYQR</sequence>
<dbReference type="SUPFAM" id="SSF53649">
    <property type="entry name" value="Alkaline phosphatase-like"/>
    <property type="match status" value="1"/>
</dbReference>
<evidence type="ECO:0000259" key="3">
    <source>
        <dbReference type="Pfam" id="PF11893"/>
    </source>
</evidence>
<feature type="domain" description="Inner membrane protein YejM N-terminal" evidence="3">
    <location>
        <begin position="7"/>
        <end position="245"/>
    </location>
</feature>
<comment type="caution">
    <text evidence="4">The sequence shown here is derived from an EMBL/GenBank/DDBJ whole genome shotgun (WGS) entry which is preliminary data.</text>
</comment>
<accession>A0AAW9R7M2</accession>
<dbReference type="PANTHER" id="PTHR43751:SF3">
    <property type="entry name" value="SULFATASE N-TERMINAL DOMAIN-CONTAINING PROTEIN"/>
    <property type="match status" value="1"/>
</dbReference>
<gene>
    <name evidence="4" type="ORF">V3330_12835</name>
</gene>
<feature type="transmembrane region" description="Helical" evidence="1">
    <location>
        <begin position="157"/>
        <end position="177"/>
    </location>
</feature>
<dbReference type="CDD" id="cd16148">
    <property type="entry name" value="sulfatase_like"/>
    <property type="match status" value="1"/>
</dbReference>
<evidence type="ECO:0000313" key="5">
    <source>
        <dbReference type="Proteomes" id="UP001359886"/>
    </source>
</evidence>
<dbReference type="Proteomes" id="UP001359886">
    <property type="component" value="Unassembled WGS sequence"/>
</dbReference>
<evidence type="ECO:0000256" key="1">
    <source>
        <dbReference type="SAM" id="Phobius"/>
    </source>
</evidence>
<organism evidence="4 5">
    <name type="scientific">Elongatibacter sediminis</name>
    <dbReference type="NCBI Taxonomy" id="3119006"/>
    <lineage>
        <taxon>Bacteria</taxon>
        <taxon>Pseudomonadati</taxon>
        <taxon>Pseudomonadota</taxon>
        <taxon>Gammaproteobacteria</taxon>
        <taxon>Chromatiales</taxon>
        <taxon>Wenzhouxiangellaceae</taxon>
        <taxon>Elongatibacter</taxon>
    </lineage>
</organism>
<dbReference type="PIRSF" id="PIRSF004950">
    <property type="entry name" value="Mmb_sulf_HI0842"/>
    <property type="match status" value="1"/>
</dbReference>
<feature type="transmembrane region" description="Helical" evidence="1">
    <location>
        <begin position="123"/>
        <end position="145"/>
    </location>
</feature>
<dbReference type="AlphaFoldDB" id="A0AAW9R7M2"/>